<feature type="transmembrane region" description="Helical" evidence="8">
    <location>
        <begin position="50"/>
        <end position="71"/>
    </location>
</feature>
<keyword evidence="4 8" id="KW-1133">Transmembrane helix</keyword>
<dbReference type="SUPFAM" id="SSF103473">
    <property type="entry name" value="MFS general substrate transporter"/>
    <property type="match status" value="1"/>
</dbReference>
<evidence type="ECO:0000256" key="6">
    <source>
        <dbReference type="ARBA" id="ARBA00023180"/>
    </source>
</evidence>
<keyword evidence="6" id="KW-0325">Glycoprotein</keyword>
<keyword evidence="3 8" id="KW-0812">Transmembrane</keyword>
<reference evidence="10" key="1">
    <citation type="submission" date="2020-11" db="EMBL/GenBank/DDBJ databases">
        <authorList>
            <person name="Tran Van P."/>
        </authorList>
    </citation>
    <scope>NUCLEOTIDE SEQUENCE</scope>
</reference>
<feature type="transmembrane region" description="Helical" evidence="8">
    <location>
        <begin position="288"/>
        <end position="313"/>
    </location>
</feature>
<feature type="domain" description="Major facilitator superfamily (MFS) profile" evidence="9">
    <location>
        <begin position="52"/>
        <end position="507"/>
    </location>
</feature>
<evidence type="ECO:0000256" key="2">
    <source>
        <dbReference type="ARBA" id="ARBA00022475"/>
    </source>
</evidence>
<feature type="transmembrane region" description="Helical" evidence="8">
    <location>
        <begin position="485"/>
        <end position="503"/>
    </location>
</feature>
<dbReference type="PROSITE" id="PS00216">
    <property type="entry name" value="SUGAR_TRANSPORT_1"/>
    <property type="match status" value="1"/>
</dbReference>
<sequence>MHVDVFSADELVDHSLSSESMEREEEELTIPNIQAQGDHENEKNKVIPQIIATLISNIGSFGAGCVFGWTSPIIPKLKSKDSPLSVTMDDISWIGSLPSLGAMFGPFLGAYGSENIGRKLTMLLIAAPWTLSWVLVAAAPETITVFLGRFTQGLSFGAFFAVSLHCISPKPFQENIRGVLGSMSQIFITFGLLSQYCIGPWVSYHVLTIGCVFVPIVFVILFVFMPESPYFYFSKNRNDYAHKSLKWLRGHDDVNRELELIQVHNDAVEEEMKNRGTYKDLFGNRVNLRALIIVTGLLIGQQFNGINAILFYAQSIFEKTKGSLSSTVPAITIGVVMLVGAFIVPIFVDRLGRKPLLLFSAGGMIIGHRLPKTNNKQYTSRQEPTHKRKKYRNNMERLKRIVAGWAQHENVCDYLRVVSHNIGYYFNVCFPAFGPIPWLMMSEMFAMNIRSKGAGVASCICWTLSFCITRAFFPLEALIGPHFTVWVLGLFCALSGLGVFFFVPETKGKTLHEIQLLLGARQE</sequence>
<feature type="transmembrane region" description="Helical" evidence="8">
    <location>
        <begin position="120"/>
        <end position="140"/>
    </location>
</feature>
<dbReference type="PRINTS" id="PR00171">
    <property type="entry name" value="SUGRTRNSPORT"/>
</dbReference>
<keyword evidence="5 8" id="KW-0472">Membrane</keyword>
<keyword evidence="2" id="KW-1003">Cell membrane</keyword>
<dbReference type="Gene3D" id="1.20.1250.20">
    <property type="entry name" value="MFS general substrate transporter like domains"/>
    <property type="match status" value="1"/>
</dbReference>
<accession>A0A7R8VEN6</accession>
<name>A0A7R8VEN6_TIMDO</name>
<proteinExistence type="inferred from homology"/>
<dbReference type="PROSITE" id="PS50850">
    <property type="entry name" value="MFS"/>
    <property type="match status" value="1"/>
</dbReference>
<dbReference type="Pfam" id="PF00083">
    <property type="entry name" value="Sugar_tr"/>
    <property type="match status" value="2"/>
</dbReference>
<dbReference type="AlphaFoldDB" id="A0A7R8VEN6"/>
<evidence type="ECO:0000256" key="1">
    <source>
        <dbReference type="ARBA" id="ARBA00004651"/>
    </source>
</evidence>
<dbReference type="GO" id="GO:0022857">
    <property type="term" value="F:transmembrane transporter activity"/>
    <property type="evidence" value="ECO:0007669"/>
    <property type="project" value="InterPro"/>
</dbReference>
<feature type="transmembrane region" description="Helical" evidence="8">
    <location>
        <begin position="91"/>
        <end position="108"/>
    </location>
</feature>
<dbReference type="InterPro" id="IPR036259">
    <property type="entry name" value="MFS_trans_sf"/>
</dbReference>
<dbReference type="InterPro" id="IPR005828">
    <property type="entry name" value="MFS_sugar_transport-like"/>
</dbReference>
<evidence type="ECO:0000256" key="8">
    <source>
        <dbReference type="SAM" id="Phobius"/>
    </source>
</evidence>
<evidence type="ECO:0000256" key="3">
    <source>
        <dbReference type="ARBA" id="ARBA00022692"/>
    </source>
</evidence>
<dbReference type="GO" id="GO:0005886">
    <property type="term" value="C:plasma membrane"/>
    <property type="evidence" value="ECO:0007669"/>
    <property type="project" value="UniProtKB-SubCell"/>
</dbReference>
<dbReference type="InterPro" id="IPR050549">
    <property type="entry name" value="MFS_Trehalose_Transporter"/>
</dbReference>
<comment type="similarity">
    <text evidence="7">Belongs to the major facilitator superfamily. Sugar transporter (TC 2.A.1.1) family. Trehalose transporter subfamily.</text>
</comment>
<organism evidence="10">
    <name type="scientific">Timema douglasi</name>
    <name type="common">Walking stick</name>
    <dbReference type="NCBI Taxonomy" id="61478"/>
    <lineage>
        <taxon>Eukaryota</taxon>
        <taxon>Metazoa</taxon>
        <taxon>Ecdysozoa</taxon>
        <taxon>Arthropoda</taxon>
        <taxon>Hexapoda</taxon>
        <taxon>Insecta</taxon>
        <taxon>Pterygota</taxon>
        <taxon>Neoptera</taxon>
        <taxon>Polyneoptera</taxon>
        <taxon>Phasmatodea</taxon>
        <taxon>Timematodea</taxon>
        <taxon>Timematoidea</taxon>
        <taxon>Timematidae</taxon>
        <taxon>Timema</taxon>
    </lineage>
</organism>
<feature type="transmembrane region" description="Helical" evidence="8">
    <location>
        <begin position="328"/>
        <end position="348"/>
    </location>
</feature>
<protein>
    <recommendedName>
        <fullName evidence="9">Major facilitator superfamily (MFS) profile domain-containing protein</fullName>
    </recommendedName>
</protein>
<feature type="transmembrane region" description="Helical" evidence="8">
    <location>
        <begin position="204"/>
        <end position="225"/>
    </location>
</feature>
<dbReference type="FunFam" id="1.20.1250.20:FF:000055">
    <property type="entry name" value="Facilitated trehalose transporter Tret1-2 homolog"/>
    <property type="match status" value="1"/>
</dbReference>
<feature type="transmembrane region" description="Helical" evidence="8">
    <location>
        <begin position="453"/>
        <end position="473"/>
    </location>
</feature>
<evidence type="ECO:0000313" key="10">
    <source>
        <dbReference type="EMBL" id="CAD7195329.1"/>
    </source>
</evidence>
<dbReference type="PANTHER" id="PTHR48021:SF47">
    <property type="entry name" value="GH17672P"/>
    <property type="match status" value="1"/>
</dbReference>
<evidence type="ECO:0000256" key="7">
    <source>
        <dbReference type="ARBA" id="ARBA00024348"/>
    </source>
</evidence>
<comment type="subcellular location">
    <subcellularLocation>
        <location evidence="1">Cell membrane</location>
        <topology evidence="1">Multi-pass membrane protein</topology>
    </subcellularLocation>
</comment>
<dbReference type="InterPro" id="IPR003663">
    <property type="entry name" value="Sugar/inositol_transpt"/>
</dbReference>
<dbReference type="PANTHER" id="PTHR48021">
    <property type="match status" value="1"/>
</dbReference>
<feature type="transmembrane region" description="Helical" evidence="8">
    <location>
        <begin position="146"/>
        <end position="167"/>
    </location>
</feature>
<dbReference type="InterPro" id="IPR020846">
    <property type="entry name" value="MFS_dom"/>
</dbReference>
<evidence type="ECO:0000256" key="4">
    <source>
        <dbReference type="ARBA" id="ARBA00022989"/>
    </source>
</evidence>
<evidence type="ECO:0000256" key="5">
    <source>
        <dbReference type="ARBA" id="ARBA00023136"/>
    </source>
</evidence>
<evidence type="ECO:0000259" key="9">
    <source>
        <dbReference type="PROSITE" id="PS50850"/>
    </source>
</evidence>
<dbReference type="InterPro" id="IPR005829">
    <property type="entry name" value="Sugar_transporter_CS"/>
</dbReference>
<feature type="transmembrane region" description="Helical" evidence="8">
    <location>
        <begin position="179"/>
        <end position="198"/>
    </location>
</feature>
<dbReference type="EMBL" id="OA564716">
    <property type="protein sequence ID" value="CAD7195329.1"/>
    <property type="molecule type" value="Genomic_DNA"/>
</dbReference>
<gene>
    <name evidence="10" type="ORF">TDIB3V08_LOCUS1718</name>
</gene>